<dbReference type="PATRIC" id="fig|1360.116.peg.2373"/>
<reference evidence="2" key="1">
    <citation type="submission" date="2015-10" db="EMBL/GenBank/DDBJ databases">
        <title>Draft Genome Sequences of 11 Lactococcus lactis subspecies cremoris strains.</title>
        <authorList>
            <person name="Wels M."/>
            <person name="Backus L."/>
            <person name="Boekhorst J."/>
            <person name="Dijkstra A."/>
            <person name="Beerthuizen M."/>
            <person name="Kelly W."/>
            <person name="Siezen R."/>
            <person name="Bachmann H."/>
            <person name="Van Hijum S."/>
        </authorList>
    </citation>
    <scope>NUCLEOTIDE SEQUENCE [LARGE SCALE GENOMIC DNA]</scope>
    <source>
        <strain evidence="2">N42</strain>
    </source>
</reference>
<name>A0A0V8EK63_LACLL</name>
<dbReference type="Proteomes" id="UP000052991">
    <property type="component" value="Unassembled WGS sequence"/>
</dbReference>
<organism evidence="1 2">
    <name type="scientific">Lactococcus lactis subsp. lactis</name>
    <name type="common">Streptococcus lactis</name>
    <dbReference type="NCBI Taxonomy" id="1360"/>
    <lineage>
        <taxon>Bacteria</taxon>
        <taxon>Bacillati</taxon>
        <taxon>Bacillota</taxon>
        <taxon>Bacilli</taxon>
        <taxon>Lactobacillales</taxon>
        <taxon>Streptococcaceae</taxon>
        <taxon>Lactococcus</taxon>
    </lineage>
</organism>
<proteinExistence type="predicted"/>
<dbReference type="AlphaFoldDB" id="A0A0V8EK63"/>
<sequence length="157" mass="17818">MSGKTYDLKNEIEARGLFDLQDEKIKNLKKELDDCIQTLISVSILVNGDENIVIGNFVDSRLSKFAKTHENVTKYIEKVAGKNIDVVLAENAALEEAEIVLKSEYEKLKDDNETMKKALKVIYNLPEDDGIISIEEYPSQIRYYAKKSLAEIGEKND</sequence>
<protein>
    <submittedName>
        <fullName evidence="1">Phage protein</fullName>
    </submittedName>
</protein>
<evidence type="ECO:0000313" key="2">
    <source>
        <dbReference type="Proteomes" id="UP000052991"/>
    </source>
</evidence>
<gene>
    <name evidence="1" type="ORF">N42_1796</name>
</gene>
<evidence type="ECO:0000313" key="1">
    <source>
        <dbReference type="EMBL" id="KSU26056.1"/>
    </source>
</evidence>
<dbReference type="RefSeq" id="WP_235587288.1">
    <property type="nucleotide sequence ID" value="NZ_JABRBQ010000001.1"/>
</dbReference>
<comment type="caution">
    <text evidence="1">The sequence shown here is derived from an EMBL/GenBank/DDBJ whole genome shotgun (WGS) entry which is preliminary data.</text>
</comment>
<accession>A0A0V8EK63</accession>
<dbReference type="EMBL" id="LKLW01000108">
    <property type="protein sequence ID" value="KSU26056.1"/>
    <property type="molecule type" value="Genomic_DNA"/>
</dbReference>